<keyword evidence="4" id="KW-0732">Signal</keyword>
<evidence type="ECO:0000256" key="4">
    <source>
        <dbReference type="ARBA" id="ARBA00022729"/>
    </source>
</evidence>
<dbReference type="AlphaFoldDB" id="A0A8J0V4R5"/>
<evidence type="ECO:0000256" key="3">
    <source>
        <dbReference type="ARBA" id="ARBA00022525"/>
    </source>
</evidence>
<dbReference type="GO" id="GO:0045944">
    <property type="term" value="P:positive regulation of transcription by RNA polymerase II"/>
    <property type="evidence" value="ECO:0000318"/>
    <property type="project" value="GO_Central"/>
</dbReference>
<reference evidence="12" key="1">
    <citation type="submission" date="2025-08" db="UniProtKB">
        <authorList>
            <consortium name="RefSeq"/>
        </authorList>
    </citation>
    <scope>IDENTIFICATION</scope>
    <source>
        <strain evidence="12">J_2021</strain>
        <tissue evidence="12">Erythrocytes</tissue>
    </source>
</reference>
<keyword evidence="3 9" id="KW-0964">Secreted</keyword>
<feature type="disulfide bond" evidence="8">
    <location>
        <begin position="80"/>
        <end position="119"/>
    </location>
</feature>
<dbReference type="PRINTS" id="PR02006">
    <property type="entry name" value="INSLNLIKEGF2"/>
</dbReference>
<evidence type="ECO:0000259" key="10">
    <source>
        <dbReference type="SMART" id="SM00078"/>
    </source>
</evidence>
<sequence length="233" mass="26848">MSYTLYWSFSTLCAHWLNSSAFTQLAGRCASKNKTDRYPGLWEYKLPRMSVMRHLFLLSITFLVYTLDSAKAYRATETLCGGELVDTLQFVCGDRGFYFSTNNGRSNRRPNRGIVDVCCFKSCDLELLETYCAKPTKNERDVSTAPATAIPPLSKQDLYHKHHHTKSSKYDIWQRKSIHRLRRGVPAIVRARQYRLLMEKAEEAEQALSHRPLTTLPITRPLRLQQASEPSHN</sequence>
<evidence type="ECO:0000256" key="5">
    <source>
        <dbReference type="ARBA" id="ARBA00023030"/>
    </source>
</evidence>
<dbReference type="PANTHER" id="PTHR46886:SF3">
    <property type="entry name" value="INSULIN-LIKE GROWTH FACTOR II-A"/>
    <property type="match status" value="1"/>
</dbReference>
<protein>
    <submittedName>
        <fullName evidence="12">Insulin-like growth factor II-A isoform X1</fullName>
    </submittedName>
</protein>
<dbReference type="GO" id="GO:0046628">
    <property type="term" value="P:positive regulation of insulin receptor signaling pathway"/>
    <property type="evidence" value="ECO:0000318"/>
    <property type="project" value="GO_Central"/>
</dbReference>
<dbReference type="GO" id="GO:1905564">
    <property type="term" value="P:positive regulation of vascular endothelial cell proliferation"/>
    <property type="evidence" value="ECO:0000318"/>
    <property type="project" value="GO_Central"/>
</dbReference>
<dbReference type="PROSITE" id="PS00262">
    <property type="entry name" value="INSULIN"/>
    <property type="match status" value="1"/>
</dbReference>
<keyword evidence="5" id="KW-0339">Growth factor</keyword>
<dbReference type="Pfam" id="PF08365">
    <property type="entry name" value="IGF2_C"/>
    <property type="match status" value="1"/>
</dbReference>
<dbReference type="InterPro" id="IPR013576">
    <property type="entry name" value="IGF2_C"/>
</dbReference>
<accession>A0A8J0V4R5</accession>
<dbReference type="Proteomes" id="UP000186698">
    <property type="component" value="Chromosome 4S"/>
</dbReference>
<dbReference type="GO" id="GO:0005615">
    <property type="term" value="C:extracellular space"/>
    <property type="evidence" value="ECO:0000318"/>
    <property type="project" value="GO_Central"/>
</dbReference>
<dbReference type="CTD" id="398240"/>
<dbReference type="GO" id="GO:0043410">
    <property type="term" value="P:positive regulation of MAPK cascade"/>
    <property type="evidence" value="ECO:0000318"/>
    <property type="project" value="GO_Central"/>
</dbReference>
<dbReference type="PANTHER" id="PTHR46886">
    <property type="entry name" value="INSULIN-LIKE GROWTH FACTOR II"/>
    <property type="match status" value="1"/>
</dbReference>
<gene>
    <name evidence="12 13" type="primary">igf2.S</name>
    <name evidence="12" type="synonym">igf-2</name>
    <name evidence="12" type="synonym">IGF-II</name>
    <name evidence="12" type="synonym">igf2</name>
    <name evidence="12" type="synonym">igf2-a</name>
    <name evidence="12" type="synonym">igf2-b</name>
    <name evidence="12" type="synonym">insigf</name>
    <name evidence="12" type="synonym">pp9974</name>
</gene>
<evidence type="ECO:0000256" key="2">
    <source>
        <dbReference type="ARBA" id="ARBA00009034"/>
    </source>
</evidence>
<dbReference type="CDD" id="cd04368">
    <property type="entry name" value="IlGF"/>
    <property type="match status" value="1"/>
</dbReference>
<comment type="function">
    <text evidence="7">The insulin-like growth factors, isolated from plasma, are structurally and functionally related to insulin but have a much higher growth-promoting activity. Promotes anterior neural development. Acts as a ligand for integrin which is required for IGF2 signaling.</text>
</comment>
<dbReference type="InterPro" id="IPR022353">
    <property type="entry name" value="Insulin_CS"/>
</dbReference>
<dbReference type="PRINTS" id="PR02002">
    <property type="entry name" value="INSLNLIKEGF"/>
</dbReference>
<dbReference type="GO" id="GO:0005179">
    <property type="term" value="F:hormone activity"/>
    <property type="evidence" value="ECO:0007669"/>
    <property type="project" value="InterPro"/>
</dbReference>
<evidence type="ECO:0000313" key="11">
    <source>
        <dbReference type="Proteomes" id="UP000186698"/>
    </source>
</evidence>
<dbReference type="GeneID" id="398240"/>
<dbReference type="AGR" id="Xenbase:XB-GENE-6251806"/>
<proteinExistence type="inferred from homology"/>
<evidence type="ECO:0000313" key="13">
    <source>
        <dbReference type="Xenbase" id="XB-GENE-6251806"/>
    </source>
</evidence>
<dbReference type="GO" id="GO:0051147">
    <property type="term" value="P:regulation of muscle cell differentiation"/>
    <property type="evidence" value="ECO:0000318"/>
    <property type="project" value="GO_Central"/>
</dbReference>
<feature type="disulfide bond" evidence="8">
    <location>
        <begin position="92"/>
        <end position="132"/>
    </location>
</feature>
<dbReference type="InterPro" id="IPR022350">
    <property type="entry name" value="IGF-1/2"/>
</dbReference>
<dbReference type="SUPFAM" id="SSF56994">
    <property type="entry name" value="Insulin-like"/>
    <property type="match status" value="1"/>
</dbReference>
<dbReference type="OrthoDB" id="9449995at2759"/>
<feature type="disulfide bond" evidence="8">
    <location>
        <begin position="118"/>
        <end position="123"/>
    </location>
</feature>
<dbReference type="SMART" id="SM00078">
    <property type="entry name" value="IlGF"/>
    <property type="match status" value="1"/>
</dbReference>
<comment type="subcellular location">
    <subcellularLocation>
        <location evidence="1 9">Secreted</location>
    </subcellularLocation>
</comment>
<dbReference type="Pfam" id="PF00049">
    <property type="entry name" value="Insulin"/>
    <property type="match status" value="1"/>
</dbReference>
<evidence type="ECO:0000256" key="7">
    <source>
        <dbReference type="ARBA" id="ARBA00058254"/>
    </source>
</evidence>
<dbReference type="InterPro" id="IPR016179">
    <property type="entry name" value="Insulin-like"/>
</dbReference>
<dbReference type="RefSeq" id="XP_018114954.1">
    <property type="nucleotide sequence ID" value="XM_018259465.2"/>
</dbReference>
<dbReference type="FunFam" id="1.10.100.10:FF:000002">
    <property type="entry name" value="Insulin-like growth factor II preproprotein"/>
    <property type="match status" value="1"/>
</dbReference>
<dbReference type="InterPro" id="IPR036438">
    <property type="entry name" value="Insulin-like_sf"/>
</dbReference>
<keyword evidence="6 8" id="KW-1015">Disulfide bond</keyword>
<dbReference type="InterPro" id="IPR022352">
    <property type="entry name" value="Ins/IGF/rlx"/>
</dbReference>
<dbReference type="GO" id="GO:0043539">
    <property type="term" value="F:protein serine/threonine kinase activator activity"/>
    <property type="evidence" value="ECO:0000318"/>
    <property type="project" value="GO_Central"/>
</dbReference>
<evidence type="ECO:0000256" key="8">
    <source>
        <dbReference type="PIRSR" id="PIRSR622350-50"/>
    </source>
</evidence>
<keyword evidence="11" id="KW-1185">Reference proteome</keyword>
<evidence type="ECO:0000256" key="9">
    <source>
        <dbReference type="RuleBase" id="RU000406"/>
    </source>
</evidence>
<feature type="domain" description="Insulin-like" evidence="10">
    <location>
        <begin position="77"/>
        <end position="132"/>
    </location>
</feature>
<organism evidence="11 12">
    <name type="scientific">Xenopus laevis</name>
    <name type="common">African clawed frog</name>
    <dbReference type="NCBI Taxonomy" id="8355"/>
    <lineage>
        <taxon>Eukaryota</taxon>
        <taxon>Metazoa</taxon>
        <taxon>Chordata</taxon>
        <taxon>Craniata</taxon>
        <taxon>Vertebrata</taxon>
        <taxon>Euteleostomi</taxon>
        <taxon>Amphibia</taxon>
        <taxon>Batrachia</taxon>
        <taxon>Anura</taxon>
        <taxon>Pipoidea</taxon>
        <taxon>Pipidae</taxon>
        <taxon>Xenopodinae</taxon>
        <taxon>Xenopus</taxon>
        <taxon>Xenopus</taxon>
    </lineage>
</organism>
<dbReference type="PRINTS" id="PR00276">
    <property type="entry name" value="INSULINFAMLY"/>
</dbReference>
<evidence type="ECO:0000313" key="12">
    <source>
        <dbReference type="RefSeq" id="XP_018114954.1"/>
    </source>
</evidence>
<dbReference type="GO" id="GO:0008083">
    <property type="term" value="F:growth factor activity"/>
    <property type="evidence" value="ECO:0000318"/>
    <property type="project" value="GO_Central"/>
</dbReference>
<dbReference type="Xenbase" id="XB-GENE-6251806">
    <property type="gene designation" value="igf2.S"/>
</dbReference>
<name>A0A8J0V4R5_XENLA</name>
<dbReference type="GO" id="GO:0042104">
    <property type="term" value="P:positive regulation of activated T cell proliferation"/>
    <property type="evidence" value="ECO:0000318"/>
    <property type="project" value="GO_Central"/>
</dbReference>
<evidence type="ECO:0000256" key="1">
    <source>
        <dbReference type="ARBA" id="ARBA00004613"/>
    </source>
</evidence>
<dbReference type="InterPro" id="IPR022334">
    <property type="entry name" value="IGF2"/>
</dbReference>
<dbReference type="Gene3D" id="1.10.100.10">
    <property type="entry name" value="Insulin-like"/>
    <property type="match status" value="1"/>
</dbReference>
<comment type="similarity">
    <text evidence="2 9">Belongs to the insulin family.</text>
</comment>
<dbReference type="GO" id="GO:0005159">
    <property type="term" value="F:insulin-like growth factor receptor binding"/>
    <property type="evidence" value="ECO:0000318"/>
    <property type="project" value="GO_Central"/>
</dbReference>
<evidence type="ECO:0000256" key="6">
    <source>
        <dbReference type="ARBA" id="ARBA00023157"/>
    </source>
</evidence>